<evidence type="ECO:0000313" key="13">
    <source>
        <dbReference type="Proteomes" id="UP000516696"/>
    </source>
</evidence>
<dbReference type="Proteomes" id="UP000516696">
    <property type="component" value="Chromosome"/>
</dbReference>
<dbReference type="Proteomes" id="UP000439965">
    <property type="component" value="Unassembled WGS sequence"/>
</dbReference>
<evidence type="ECO:0000313" key="15">
    <source>
        <dbReference type="Proteomes" id="UP001183682"/>
    </source>
</evidence>
<dbReference type="InterPro" id="IPR034829">
    <property type="entry name" value="DnaD-like_sf"/>
</dbReference>
<proteinExistence type="inferred from homology"/>
<dbReference type="RefSeq" id="WP_003126644.1">
    <property type="nucleotide sequence ID" value="NZ_BSYC01000001.1"/>
</dbReference>
<dbReference type="PANTHER" id="PTHR37293">
    <property type="entry name" value="PHAGE REPLICATION PROTEIN-RELATED"/>
    <property type="match status" value="1"/>
</dbReference>
<reference evidence="10 11" key="1">
    <citation type="submission" date="2018-06" db="EMBL/GenBank/DDBJ databases">
        <authorList>
            <consortium name="Pathogen Informatics"/>
            <person name="Doyle S."/>
        </authorList>
    </citation>
    <scope>NUCLEOTIDE SEQUENCE [LARGE SCALE GENOMIC DNA]</scope>
    <source>
        <strain evidence="10 11">NCTC12360</strain>
    </source>
</reference>
<reference evidence="8 12" key="2">
    <citation type="submission" date="2019-04" db="EMBL/GenBank/DDBJ databases">
        <title>Step-wise assembly of the neonatal virome modulated by breast feeding.</title>
        <authorList>
            <person name="Liang G."/>
            <person name="Bushman F."/>
        </authorList>
    </citation>
    <scope>NUCLEOTIDE SEQUENCE [LARGE SCALE GENOMIC DNA]</scope>
    <source>
        <strain evidence="8 12">E3404</strain>
    </source>
</reference>
<dbReference type="SUPFAM" id="SSF158499">
    <property type="entry name" value="DnaD domain-like"/>
    <property type="match status" value="1"/>
</dbReference>
<dbReference type="EMBL" id="JABXJK010000075">
    <property type="protein sequence ID" value="MBA0973643.1"/>
    <property type="molecule type" value="Genomic_DNA"/>
</dbReference>
<evidence type="ECO:0000256" key="1">
    <source>
        <dbReference type="ARBA" id="ARBA00093462"/>
    </source>
</evidence>
<dbReference type="InterPro" id="IPR053162">
    <property type="entry name" value="DnaD"/>
</dbReference>
<reference evidence="5 14" key="4">
    <citation type="submission" date="2020-06" db="EMBL/GenBank/DDBJ databases">
        <title>Crossreactivity between MHC class I-restricted antigens from cancer cells and an enterococcal bacteriophage.</title>
        <authorList>
            <person name="Fluckiger A."/>
            <person name="Daillere R."/>
            <person name="Sassi M."/>
            <person name="Cattoir V."/>
            <person name="Kroemer G."/>
            <person name="Zitvogel L."/>
        </authorList>
    </citation>
    <scope>NUCLEOTIDE SEQUENCE [LARGE SCALE GENOMIC DNA]</scope>
    <source>
        <strain evidence="5 14">EG4</strain>
    </source>
</reference>
<evidence type="ECO:0000313" key="11">
    <source>
        <dbReference type="Proteomes" id="UP000254807"/>
    </source>
</evidence>
<name>A0A1V8YZA3_ENTGA</name>
<reference evidence="7" key="5">
    <citation type="submission" date="2023-03" db="EMBL/GenBank/DDBJ databases">
        <authorList>
            <person name="Shen W."/>
            <person name="Cai J."/>
        </authorList>
    </citation>
    <scope>NUCLEOTIDE SEQUENCE</scope>
    <source>
        <strain evidence="7">K69-2</strain>
    </source>
</reference>
<dbReference type="InterPro" id="IPR053843">
    <property type="entry name" value="DnaD_N"/>
</dbReference>
<dbReference type="InterPro" id="IPR006343">
    <property type="entry name" value="DnaB/C_C"/>
</dbReference>
<accession>A0A1V8YZA3</accession>
<dbReference type="NCBIfam" id="TIGR01446">
    <property type="entry name" value="DnaD_dom"/>
    <property type="match status" value="1"/>
</dbReference>
<reference evidence="9 13" key="3">
    <citation type="submission" date="2020-03" db="EMBL/GenBank/DDBJ databases">
        <title>Characterization of ganglioside-mimicking enterococci.</title>
        <authorList>
            <person name="Patry R.T."/>
            <person name="Nothaft H."/>
            <person name="Bridger R."/>
            <person name="Shajahan A."/>
            <person name="Huynh S."/>
            <person name="Sanchez S."/>
            <person name="Azadi P."/>
            <person name="Cooper K."/>
            <person name="Miller W.G."/>
            <person name="Parker C.T."/>
            <person name="Wells L."/>
            <person name="Szymanski C.M."/>
        </authorList>
    </citation>
    <scope>NUCLEOTIDE SEQUENCE [LARGE SCALE GENOMIC DNA]</scope>
    <source>
        <strain evidence="9 13">EGM181</strain>
    </source>
</reference>
<feature type="domain" description="DnaB/C C-terminal" evidence="3">
    <location>
        <begin position="128"/>
        <end position="200"/>
    </location>
</feature>
<dbReference type="EMBL" id="UFYW01000001">
    <property type="protein sequence ID" value="STD82334.1"/>
    <property type="molecule type" value="Genomic_DNA"/>
</dbReference>
<dbReference type="EMBL" id="CP050485">
    <property type="protein sequence ID" value="QOG27467.1"/>
    <property type="molecule type" value="Genomic_DNA"/>
</dbReference>
<dbReference type="AlphaFoldDB" id="A0A1V8YZA3"/>
<dbReference type="Pfam" id="PF21984">
    <property type="entry name" value="DnaD_N"/>
    <property type="match status" value="1"/>
</dbReference>
<evidence type="ECO:0000313" key="7">
    <source>
        <dbReference type="EMBL" id="MDT2690427.1"/>
    </source>
</evidence>
<dbReference type="OrthoDB" id="9770238at2"/>
<feature type="region of interest" description="Disordered" evidence="2">
    <location>
        <begin position="195"/>
        <end position="233"/>
    </location>
</feature>
<evidence type="ECO:0000256" key="2">
    <source>
        <dbReference type="SAM" id="MobiDB-lite"/>
    </source>
</evidence>
<feature type="domain" description="DnaD N-terminal" evidence="4">
    <location>
        <begin position="15"/>
        <end position="114"/>
    </location>
</feature>
<evidence type="ECO:0000313" key="5">
    <source>
        <dbReference type="EMBL" id="MBA0973643.1"/>
    </source>
</evidence>
<evidence type="ECO:0000259" key="3">
    <source>
        <dbReference type="Pfam" id="PF07261"/>
    </source>
</evidence>
<evidence type="ECO:0000313" key="6">
    <source>
        <dbReference type="EMBL" id="MDL4936702.1"/>
    </source>
</evidence>
<evidence type="ECO:0000313" key="8">
    <source>
        <dbReference type="EMBL" id="MXS26302.1"/>
    </source>
</evidence>
<dbReference type="Proteomes" id="UP001241571">
    <property type="component" value="Unassembled WGS sequence"/>
</dbReference>
<evidence type="ECO:0000313" key="16">
    <source>
        <dbReference type="Proteomes" id="UP001241571"/>
    </source>
</evidence>
<dbReference type="InterPro" id="IPR036388">
    <property type="entry name" value="WH-like_DNA-bd_sf"/>
</dbReference>
<evidence type="ECO:0000313" key="14">
    <source>
        <dbReference type="Proteomes" id="UP000571857"/>
    </source>
</evidence>
<dbReference type="GeneID" id="93224233"/>
<dbReference type="Proteomes" id="UP000571857">
    <property type="component" value="Unassembled WGS sequence"/>
</dbReference>
<dbReference type="Proteomes" id="UP001183682">
    <property type="component" value="Unassembled WGS sequence"/>
</dbReference>
<dbReference type="EMBL" id="JASUBT010000009">
    <property type="protein sequence ID" value="MDL4936702.1"/>
    <property type="molecule type" value="Genomic_DNA"/>
</dbReference>
<dbReference type="Gene3D" id="1.10.10.10">
    <property type="entry name" value="Winged helix-like DNA-binding domain superfamily/Winged helix DNA-binding domain"/>
    <property type="match status" value="1"/>
</dbReference>
<evidence type="ECO:0000313" key="12">
    <source>
        <dbReference type="Proteomes" id="UP000439965"/>
    </source>
</evidence>
<evidence type="ECO:0000259" key="4">
    <source>
        <dbReference type="Pfam" id="PF21984"/>
    </source>
</evidence>
<keyword evidence="11" id="KW-1185">Reference proteome</keyword>
<gene>
    <name evidence="10" type="primary">dnaD</name>
    <name evidence="9" type="ORF">EGM181_09500</name>
    <name evidence="8" type="ORF">GTI89_09555</name>
    <name evidence="5" type="ORF">HWH42_13810</name>
    <name evidence="10" type="ORF">NCTC12360_00758</name>
    <name evidence="7" type="ORF">P7E30_09460</name>
    <name evidence="6" type="ORF">QRX88_13325</name>
</gene>
<dbReference type="EMBL" id="JARPZN010000005">
    <property type="protein sequence ID" value="MDT2690427.1"/>
    <property type="molecule type" value="Genomic_DNA"/>
</dbReference>
<protein>
    <submittedName>
        <fullName evidence="7">DnaD domain protein</fullName>
    </submittedName>
    <submittedName>
        <fullName evidence="10">DnaD domain-containing protein</fullName>
    </submittedName>
</protein>
<dbReference type="Gene3D" id="1.10.10.630">
    <property type="entry name" value="DnaD domain-like"/>
    <property type="match status" value="1"/>
</dbReference>
<evidence type="ECO:0000313" key="10">
    <source>
        <dbReference type="EMBL" id="STD82334.1"/>
    </source>
</evidence>
<reference evidence="6 16" key="6">
    <citation type="submission" date="2023-06" db="EMBL/GenBank/DDBJ databases">
        <title>Acute promotion of culturable opportunistic pathogens and persistent increase of antibiotic resistance following antibiotic exposure in mouse gut microbiota.</title>
        <authorList>
            <person name="Li L."/>
            <person name="Wang B."/>
            <person name="Sun Y."/>
            <person name="Wang M."/>
            <person name="Xu H."/>
        </authorList>
    </citation>
    <scope>NUCLEOTIDE SEQUENCE [LARGE SCALE GENOMIC DNA]</scope>
    <source>
        <strain evidence="6 16">CRI2_2</strain>
    </source>
</reference>
<organism evidence="7 15">
    <name type="scientific">Enterococcus gallinarum</name>
    <dbReference type="NCBI Taxonomy" id="1353"/>
    <lineage>
        <taxon>Bacteria</taxon>
        <taxon>Bacillati</taxon>
        <taxon>Bacillota</taxon>
        <taxon>Bacilli</taxon>
        <taxon>Lactobacillales</taxon>
        <taxon>Enterococcaceae</taxon>
        <taxon>Enterococcus</taxon>
    </lineage>
</organism>
<comment type="similarity">
    <text evidence="1">Belongs to the DnaB/DnaD family.</text>
</comment>
<dbReference type="EMBL" id="WVTI01000007">
    <property type="protein sequence ID" value="MXS26302.1"/>
    <property type="molecule type" value="Genomic_DNA"/>
</dbReference>
<dbReference type="Pfam" id="PF07261">
    <property type="entry name" value="DnaB_2"/>
    <property type="match status" value="1"/>
</dbReference>
<dbReference type="Proteomes" id="UP000254807">
    <property type="component" value="Unassembled WGS sequence"/>
</dbReference>
<sequence>MISLQEYLAQGQTTVSNLLLENYHSLGLTNDEFVLWLQLYRYHEQGNDFPDLAMIAKGMGSEQKEIYKWLNELLNKQIIAIESKKDSAGKMVDYYEFSGIYERLEVCLRQKNQQEEKQSYDSKVRSLYQMFESEFGRPLSAIEYQRISQWLEEDKYQPDLIQFALREAVLNQAYSLNYIDRILLSWERKNITSKEQVEEEQKRRKKQFMQKENLEQTNGPVPKIPMHNWLEGE</sequence>
<evidence type="ECO:0000313" key="9">
    <source>
        <dbReference type="EMBL" id="QOG27467.1"/>
    </source>
</evidence>
<dbReference type="PANTHER" id="PTHR37293:SF6">
    <property type="entry name" value="DNA REPLICATION PROTEIN DNAD"/>
    <property type="match status" value="1"/>
</dbReference>